<dbReference type="Pfam" id="PF03602">
    <property type="entry name" value="Cons_hypoth95"/>
    <property type="match status" value="1"/>
</dbReference>
<dbReference type="Gene3D" id="3.40.50.150">
    <property type="entry name" value="Vaccinia Virus protein VP39"/>
    <property type="match status" value="1"/>
</dbReference>
<evidence type="ECO:0000313" key="4">
    <source>
        <dbReference type="Proteomes" id="UP000192042"/>
    </source>
</evidence>
<dbReference type="PANTHER" id="PTHR43542:SF1">
    <property type="entry name" value="METHYLTRANSFERASE"/>
    <property type="match status" value="1"/>
</dbReference>
<dbReference type="Proteomes" id="UP000192042">
    <property type="component" value="Chromosome I"/>
</dbReference>
<dbReference type="InterPro" id="IPR002052">
    <property type="entry name" value="DNA_methylase_N6_adenine_CS"/>
</dbReference>
<evidence type="ECO:0000313" key="3">
    <source>
        <dbReference type="EMBL" id="SLM49551.1"/>
    </source>
</evidence>
<evidence type="ECO:0000256" key="2">
    <source>
        <dbReference type="ARBA" id="ARBA00022679"/>
    </source>
</evidence>
<dbReference type="SUPFAM" id="SSF53335">
    <property type="entry name" value="S-adenosyl-L-methionine-dependent methyltransferases"/>
    <property type="match status" value="1"/>
</dbReference>
<dbReference type="AlphaFoldDB" id="A0A1W1I9E9"/>
<dbReference type="EC" id="2.1.1.-" evidence="3"/>
<dbReference type="KEGG" id="nja:NSJP_3384"/>
<reference evidence="3 4" key="1">
    <citation type="submission" date="2017-03" db="EMBL/GenBank/DDBJ databases">
        <authorList>
            <person name="Afonso C.L."/>
            <person name="Miller P.J."/>
            <person name="Scott M.A."/>
            <person name="Spackman E."/>
            <person name="Goraichik I."/>
            <person name="Dimitrov K.M."/>
            <person name="Suarez D.L."/>
            <person name="Swayne D.E."/>
        </authorList>
    </citation>
    <scope>NUCLEOTIDE SEQUENCE [LARGE SCALE GENOMIC DNA]</scope>
    <source>
        <strain evidence="3">Genome sequencing of Nitrospira japonica strain NJ11</strain>
    </source>
</reference>
<sequence length="190" mass="20458">MRIIAGSHRGRHLCGPQGTTLRPTSDKVREALFSILGARVSGRRFLDLYAGTGAVGIEAISRGATAVTFVECDSRALQVLRKNLAACGFEDHAQVRVGRTENFLARPDWWDGPYGVVFADPPYADTQAIETVRIVWATELLAEDGVMVIEQDARAVLPPSVAGAALIRRYLYGDTALFLYGAAPRPGGSA</sequence>
<keyword evidence="4" id="KW-1185">Reference proteome</keyword>
<dbReference type="GO" id="GO:0008168">
    <property type="term" value="F:methyltransferase activity"/>
    <property type="evidence" value="ECO:0007669"/>
    <property type="project" value="UniProtKB-KW"/>
</dbReference>
<dbReference type="GO" id="GO:0031167">
    <property type="term" value="P:rRNA methylation"/>
    <property type="evidence" value="ECO:0007669"/>
    <property type="project" value="InterPro"/>
</dbReference>
<dbReference type="EMBL" id="LT828648">
    <property type="protein sequence ID" value="SLM49551.1"/>
    <property type="molecule type" value="Genomic_DNA"/>
</dbReference>
<dbReference type="InterPro" id="IPR004398">
    <property type="entry name" value="RNA_MeTrfase_RsmD"/>
</dbReference>
<dbReference type="PIRSF" id="PIRSF004553">
    <property type="entry name" value="CHP00095"/>
    <property type="match status" value="1"/>
</dbReference>
<accession>A0A1W1I9E9</accession>
<dbReference type="OrthoDB" id="9803017at2"/>
<dbReference type="PROSITE" id="PS00092">
    <property type="entry name" value="N6_MTASE"/>
    <property type="match status" value="1"/>
</dbReference>
<organism evidence="3 4">
    <name type="scientific">Nitrospira japonica</name>
    <dbReference type="NCBI Taxonomy" id="1325564"/>
    <lineage>
        <taxon>Bacteria</taxon>
        <taxon>Pseudomonadati</taxon>
        <taxon>Nitrospirota</taxon>
        <taxon>Nitrospiria</taxon>
        <taxon>Nitrospirales</taxon>
        <taxon>Nitrospiraceae</taxon>
        <taxon>Nitrospira</taxon>
    </lineage>
</organism>
<name>A0A1W1I9E9_9BACT</name>
<protein>
    <submittedName>
        <fullName evidence="3">Putative Ribosomal RNA small subunit methyltransferase D</fullName>
        <ecNumber evidence="3">2.1.1.-</ecNumber>
    </submittedName>
</protein>
<dbReference type="PANTHER" id="PTHR43542">
    <property type="entry name" value="METHYLTRANSFERASE"/>
    <property type="match status" value="1"/>
</dbReference>
<gene>
    <name evidence="3" type="ORF">NSJP_3384</name>
</gene>
<dbReference type="InterPro" id="IPR029063">
    <property type="entry name" value="SAM-dependent_MTases_sf"/>
</dbReference>
<dbReference type="STRING" id="1325564.NSJP_3384"/>
<dbReference type="CDD" id="cd02440">
    <property type="entry name" value="AdoMet_MTases"/>
    <property type="match status" value="1"/>
</dbReference>
<dbReference type="NCBIfam" id="TIGR00095">
    <property type="entry name" value="16S rRNA (guanine(966)-N(2))-methyltransferase RsmD"/>
    <property type="match status" value="1"/>
</dbReference>
<proteinExistence type="predicted"/>
<keyword evidence="1 3" id="KW-0489">Methyltransferase</keyword>
<keyword evidence="2 3" id="KW-0808">Transferase</keyword>
<evidence type="ECO:0000256" key="1">
    <source>
        <dbReference type="ARBA" id="ARBA00022603"/>
    </source>
</evidence>
<dbReference type="GO" id="GO:0003676">
    <property type="term" value="F:nucleic acid binding"/>
    <property type="evidence" value="ECO:0007669"/>
    <property type="project" value="InterPro"/>
</dbReference>